<evidence type="ECO:0000313" key="2">
    <source>
        <dbReference type="EMBL" id="CAF1152636.1"/>
    </source>
</evidence>
<keyword evidence="3" id="KW-1185">Reference proteome</keyword>
<gene>
    <name evidence="2" type="ORF">OXX778_LOCUS23342</name>
</gene>
<proteinExistence type="predicted"/>
<feature type="non-terminal residue" evidence="2">
    <location>
        <position position="1"/>
    </location>
</feature>
<reference evidence="2" key="1">
    <citation type="submission" date="2021-02" db="EMBL/GenBank/DDBJ databases">
        <authorList>
            <person name="Nowell W R."/>
        </authorList>
    </citation>
    <scope>NUCLEOTIDE SEQUENCE</scope>
    <source>
        <strain evidence="2">Ploen Becks lab</strain>
    </source>
</reference>
<sequence length="73" mass="8305">PIQQIYEEEKASHHKVSNTTLPDNAEVKDGLKKRKAKIEKTPQNSSIEQVVIRIKFTSKELVDTDASDEERQG</sequence>
<comment type="caution">
    <text evidence="2">The sequence shown here is derived from an EMBL/GenBank/DDBJ whole genome shotgun (WGS) entry which is preliminary data.</text>
</comment>
<evidence type="ECO:0000256" key="1">
    <source>
        <dbReference type="SAM" id="MobiDB-lite"/>
    </source>
</evidence>
<protein>
    <submittedName>
        <fullName evidence="2">Uncharacterized protein</fullName>
    </submittedName>
</protein>
<evidence type="ECO:0000313" key="3">
    <source>
        <dbReference type="Proteomes" id="UP000663879"/>
    </source>
</evidence>
<dbReference type="Proteomes" id="UP000663879">
    <property type="component" value="Unassembled WGS sequence"/>
</dbReference>
<dbReference type="AlphaFoldDB" id="A0A814T2U9"/>
<name>A0A814T2U9_9BILA</name>
<accession>A0A814T2U9</accession>
<organism evidence="2 3">
    <name type="scientific">Brachionus calyciflorus</name>
    <dbReference type="NCBI Taxonomy" id="104777"/>
    <lineage>
        <taxon>Eukaryota</taxon>
        <taxon>Metazoa</taxon>
        <taxon>Spiralia</taxon>
        <taxon>Gnathifera</taxon>
        <taxon>Rotifera</taxon>
        <taxon>Eurotatoria</taxon>
        <taxon>Monogononta</taxon>
        <taxon>Pseudotrocha</taxon>
        <taxon>Ploima</taxon>
        <taxon>Brachionidae</taxon>
        <taxon>Brachionus</taxon>
    </lineage>
</organism>
<feature type="region of interest" description="Disordered" evidence="1">
    <location>
        <begin position="1"/>
        <end position="44"/>
    </location>
</feature>
<dbReference type="EMBL" id="CAJNOC010012221">
    <property type="protein sequence ID" value="CAF1152636.1"/>
    <property type="molecule type" value="Genomic_DNA"/>
</dbReference>